<evidence type="ECO:0000313" key="1">
    <source>
        <dbReference type="EMBL" id="GGM96861.1"/>
    </source>
</evidence>
<dbReference type="Proteomes" id="UP000653411">
    <property type="component" value="Unassembled WGS sequence"/>
</dbReference>
<protein>
    <recommendedName>
        <fullName evidence="3">Alcohol dehydrogenase</fullName>
    </recommendedName>
</protein>
<gene>
    <name evidence="1" type="ORF">GCM10011578_016970</name>
</gene>
<name>A0A917X991_9ACTN</name>
<keyword evidence="2" id="KW-1185">Reference proteome</keyword>
<dbReference type="Gene3D" id="3.40.50.720">
    <property type="entry name" value="NAD(P)-binding Rossmann-like Domain"/>
    <property type="match status" value="1"/>
</dbReference>
<organism evidence="1 2">
    <name type="scientific">Streptomyces fuscichromogenes</name>
    <dbReference type="NCBI Taxonomy" id="1324013"/>
    <lineage>
        <taxon>Bacteria</taxon>
        <taxon>Bacillati</taxon>
        <taxon>Actinomycetota</taxon>
        <taxon>Actinomycetes</taxon>
        <taxon>Kitasatosporales</taxon>
        <taxon>Streptomycetaceae</taxon>
        <taxon>Streptomyces</taxon>
    </lineage>
</organism>
<dbReference type="RefSeq" id="WP_189261973.1">
    <property type="nucleotide sequence ID" value="NZ_BMML01000003.1"/>
</dbReference>
<comment type="caution">
    <text evidence="1">The sequence shown here is derived from an EMBL/GenBank/DDBJ whole genome shotgun (WGS) entry which is preliminary data.</text>
</comment>
<evidence type="ECO:0008006" key="3">
    <source>
        <dbReference type="Google" id="ProtNLM"/>
    </source>
</evidence>
<dbReference type="SUPFAM" id="SSF51735">
    <property type="entry name" value="NAD(P)-binding Rossmann-fold domains"/>
    <property type="match status" value="1"/>
</dbReference>
<dbReference type="InterPro" id="IPR036291">
    <property type="entry name" value="NAD(P)-bd_dom_sf"/>
</dbReference>
<reference evidence="1" key="1">
    <citation type="journal article" date="2014" name="Int. J. Syst. Evol. Microbiol.">
        <title>Complete genome sequence of Corynebacterium casei LMG S-19264T (=DSM 44701T), isolated from a smear-ripened cheese.</title>
        <authorList>
            <consortium name="US DOE Joint Genome Institute (JGI-PGF)"/>
            <person name="Walter F."/>
            <person name="Albersmeier A."/>
            <person name="Kalinowski J."/>
            <person name="Ruckert C."/>
        </authorList>
    </citation>
    <scope>NUCLEOTIDE SEQUENCE</scope>
    <source>
        <strain evidence="1">CGMCC 4.7110</strain>
    </source>
</reference>
<accession>A0A917X991</accession>
<sequence length="146" mass="14596">MNDSLTDTGELAEYGYRQQPSRTRPAWAVFAIGPATGSPVAGVHADADLGFALAAPARARAAAVTFPGQPPAAVASGTDLLGVGPAEHFLNAGTGTGGVGPGVVTGLRLVGADPIVAVDLSPERLAVARRFGATHTLDGARDDVEA</sequence>
<evidence type="ECO:0000313" key="2">
    <source>
        <dbReference type="Proteomes" id="UP000653411"/>
    </source>
</evidence>
<dbReference type="AlphaFoldDB" id="A0A917X991"/>
<reference evidence="1" key="2">
    <citation type="submission" date="2020-09" db="EMBL/GenBank/DDBJ databases">
        <authorList>
            <person name="Sun Q."/>
            <person name="Zhou Y."/>
        </authorList>
    </citation>
    <scope>NUCLEOTIDE SEQUENCE</scope>
    <source>
        <strain evidence="1">CGMCC 4.7110</strain>
    </source>
</reference>
<dbReference type="EMBL" id="BMML01000003">
    <property type="protein sequence ID" value="GGM96861.1"/>
    <property type="molecule type" value="Genomic_DNA"/>
</dbReference>
<proteinExistence type="predicted"/>